<feature type="region of interest" description="Disordered" evidence="1">
    <location>
        <begin position="14"/>
        <end position="37"/>
    </location>
</feature>
<evidence type="ECO:0000313" key="2">
    <source>
        <dbReference type="EMBL" id="CAD7663056.1"/>
    </source>
</evidence>
<dbReference type="EMBL" id="OC945429">
    <property type="protein sequence ID" value="CAD7663056.1"/>
    <property type="molecule type" value="Genomic_DNA"/>
</dbReference>
<organism evidence="2">
    <name type="scientific">Oppiella nova</name>
    <dbReference type="NCBI Taxonomy" id="334625"/>
    <lineage>
        <taxon>Eukaryota</taxon>
        <taxon>Metazoa</taxon>
        <taxon>Ecdysozoa</taxon>
        <taxon>Arthropoda</taxon>
        <taxon>Chelicerata</taxon>
        <taxon>Arachnida</taxon>
        <taxon>Acari</taxon>
        <taxon>Acariformes</taxon>
        <taxon>Sarcoptiformes</taxon>
        <taxon>Oribatida</taxon>
        <taxon>Brachypylina</taxon>
        <taxon>Oppioidea</taxon>
        <taxon>Oppiidae</taxon>
        <taxon>Oppiella</taxon>
    </lineage>
</organism>
<name>A0A7R9MNC7_9ACAR</name>
<dbReference type="EMBL" id="CAJPVJ010030604">
    <property type="protein sequence ID" value="CAG2180193.1"/>
    <property type="molecule type" value="Genomic_DNA"/>
</dbReference>
<reference evidence="2" key="1">
    <citation type="submission" date="2020-11" db="EMBL/GenBank/DDBJ databases">
        <authorList>
            <person name="Tran Van P."/>
        </authorList>
    </citation>
    <scope>NUCLEOTIDE SEQUENCE</scope>
</reference>
<feature type="compositionally biased region" description="Polar residues" evidence="1">
    <location>
        <begin position="15"/>
        <end position="37"/>
    </location>
</feature>
<accession>A0A7R9MNC7</accession>
<evidence type="ECO:0000313" key="3">
    <source>
        <dbReference type="Proteomes" id="UP000728032"/>
    </source>
</evidence>
<feature type="non-terminal residue" evidence="2">
    <location>
        <position position="1"/>
    </location>
</feature>
<dbReference type="Proteomes" id="UP000728032">
    <property type="component" value="Unassembled WGS sequence"/>
</dbReference>
<protein>
    <submittedName>
        <fullName evidence="2">Uncharacterized protein</fullName>
    </submittedName>
</protein>
<dbReference type="AlphaFoldDB" id="A0A7R9MNC7"/>
<sequence>PQSEVDIQLKLNPFPQLTPNIHNSNESNDKTSSSYKMDNNFEANKSVVSLSDDSTKLDLDYELDLSLSSCEELYEIPMEDLLSSPSWKQIVEQNSFLWP</sequence>
<evidence type="ECO:0000256" key="1">
    <source>
        <dbReference type="SAM" id="MobiDB-lite"/>
    </source>
</evidence>
<proteinExistence type="predicted"/>
<keyword evidence="3" id="KW-1185">Reference proteome</keyword>
<gene>
    <name evidence="2" type="ORF">ONB1V03_LOCUS19616</name>
</gene>